<proteinExistence type="predicted"/>
<evidence type="ECO:0000313" key="2">
    <source>
        <dbReference type="EMBL" id="BBU69035.1"/>
    </source>
</evidence>
<dbReference type="Proteomes" id="UP000463961">
    <property type="component" value="Chromosome"/>
</dbReference>
<sequence>MKSPTNLFADLPEKSSQELFSTLLDNPQCRIERIVSYGQSSPDRFWYDQNWDEWVLLLQGCAELDVDGQMVKLVPGDHVLIKAGQKHRITHTDQNQPTIWLAIHLNEPTKI</sequence>
<dbReference type="InterPro" id="IPR011051">
    <property type="entry name" value="RmlC_Cupin_sf"/>
</dbReference>
<accession>A0A7R6R6D1</accession>
<dbReference type="OrthoDB" id="9798585at2"/>
<protein>
    <submittedName>
        <fullName evidence="2">Cupin</fullName>
    </submittedName>
</protein>
<evidence type="ECO:0000259" key="1">
    <source>
        <dbReference type="Pfam" id="PF07883"/>
    </source>
</evidence>
<dbReference type="AlphaFoldDB" id="A0A7R6R6D1"/>
<dbReference type="Gene3D" id="2.60.120.10">
    <property type="entry name" value="Jelly Rolls"/>
    <property type="match status" value="1"/>
</dbReference>
<dbReference type="InterPro" id="IPR013096">
    <property type="entry name" value="Cupin_2"/>
</dbReference>
<dbReference type="Pfam" id="PF07883">
    <property type="entry name" value="Cupin_2"/>
    <property type="match status" value="1"/>
</dbReference>
<dbReference type="SUPFAM" id="SSF51182">
    <property type="entry name" value="RmlC-like cupins"/>
    <property type="match status" value="1"/>
</dbReference>
<organism evidence="2 3">
    <name type="scientific">Fluviibacter phosphoraccumulans</name>
    <dbReference type="NCBI Taxonomy" id="1751046"/>
    <lineage>
        <taxon>Bacteria</taxon>
        <taxon>Pseudomonadati</taxon>
        <taxon>Pseudomonadota</taxon>
        <taxon>Betaproteobacteria</taxon>
        <taxon>Rhodocyclales</taxon>
        <taxon>Fluviibacteraceae</taxon>
        <taxon>Fluviibacter</taxon>
    </lineage>
</organism>
<dbReference type="InterPro" id="IPR014710">
    <property type="entry name" value="RmlC-like_jellyroll"/>
</dbReference>
<feature type="domain" description="Cupin type-2" evidence="1">
    <location>
        <begin position="48"/>
        <end position="103"/>
    </location>
</feature>
<dbReference type="CDD" id="cd06981">
    <property type="entry name" value="cupin_reut_a1446"/>
    <property type="match status" value="1"/>
</dbReference>
<gene>
    <name evidence="2" type="ORF">ICHIAU1_13180</name>
</gene>
<dbReference type="RefSeq" id="WP_162050210.1">
    <property type="nucleotide sequence ID" value="NZ_AP022345.1"/>
</dbReference>
<evidence type="ECO:0000313" key="3">
    <source>
        <dbReference type="Proteomes" id="UP000463961"/>
    </source>
</evidence>
<dbReference type="EMBL" id="AP022345">
    <property type="protein sequence ID" value="BBU69035.1"/>
    <property type="molecule type" value="Genomic_DNA"/>
</dbReference>
<keyword evidence="3" id="KW-1185">Reference proteome</keyword>
<reference evidence="3" key="1">
    <citation type="submission" date="2020-01" db="EMBL/GenBank/DDBJ databases">
        <title>Phosphoaccumulans saitamaens gen. nov., sp. nov., a polyphosphate accumulating bacterium isolated from surface river water.</title>
        <authorList>
            <person name="Watanabe K."/>
            <person name="Suda W."/>
        </authorList>
    </citation>
    <scope>NUCLEOTIDE SEQUENCE [LARGE SCALE GENOMIC DNA]</scope>
    <source>
        <strain evidence="3">ICHIAU1</strain>
    </source>
</reference>
<name>A0A7R6R6D1_9RHOO</name>